<protein>
    <submittedName>
        <fullName evidence="2">Uncharacterized protein</fullName>
    </submittedName>
</protein>
<proteinExistence type="predicted"/>
<keyword evidence="3" id="KW-1185">Reference proteome</keyword>
<organism evidence="2 3">
    <name type="scientific">Physocladia obscura</name>
    <dbReference type="NCBI Taxonomy" id="109957"/>
    <lineage>
        <taxon>Eukaryota</taxon>
        <taxon>Fungi</taxon>
        <taxon>Fungi incertae sedis</taxon>
        <taxon>Chytridiomycota</taxon>
        <taxon>Chytridiomycota incertae sedis</taxon>
        <taxon>Chytridiomycetes</taxon>
        <taxon>Chytridiales</taxon>
        <taxon>Chytriomycetaceae</taxon>
        <taxon>Physocladia</taxon>
    </lineage>
</organism>
<gene>
    <name evidence="2" type="ORF">HK100_003080</name>
</gene>
<reference evidence="2" key="1">
    <citation type="submission" date="2020-05" db="EMBL/GenBank/DDBJ databases">
        <title>Phylogenomic resolution of chytrid fungi.</title>
        <authorList>
            <person name="Stajich J.E."/>
            <person name="Amses K."/>
            <person name="Simmons R."/>
            <person name="Seto K."/>
            <person name="Myers J."/>
            <person name="Bonds A."/>
            <person name="Quandt C.A."/>
            <person name="Barry K."/>
            <person name="Liu P."/>
            <person name="Grigoriev I."/>
            <person name="Longcore J.E."/>
            <person name="James T.Y."/>
        </authorList>
    </citation>
    <scope>NUCLEOTIDE SEQUENCE</scope>
    <source>
        <strain evidence="2">JEL0513</strain>
    </source>
</reference>
<accession>A0AAD5X9N4</accession>
<evidence type="ECO:0000313" key="3">
    <source>
        <dbReference type="Proteomes" id="UP001211907"/>
    </source>
</evidence>
<comment type="caution">
    <text evidence="2">The sequence shown here is derived from an EMBL/GenBank/DDBJ whole genome shotgun (WGS) entry which is preliminary data.</text>
</comment>
<sequence>MPAAVIDTQNNDQPSAKGILNAGLLAAKDVATMLDPYVPIRAKNAAEFALHRATGIVDTTSATAAQLYEKSGAASVVGQAAATAEAIKTEALKATNSIQQTVTTRIEDTVTLASRTAVVASDTVLAYTPPSAVKLVQNALSSVDAVRVDGLTGLKEYVPAFVITRSNQTYEIFENVSHNLEAAKTGTINKISQTTSETIHKLQATGETAFNTIGGTRAVNAIQNTASKVKSSSQKTIEQVTSQYAVTTGFIVAKINGVVQHVIAIPNVQVLLNKLKALTAHGTLIGRALDFSGINSILKISGVSGLIQNILATSQTTGNTEISESHSEKDLDSGVVVTNGISPDIETTDSDASEEGIQMKKAAGSARI</sequence>
<feature type="region of interest" description="Disordered" evidence="1">
    <location>
        <begin position="343"/>
        <end position="368"/>
    </location>
</feature>
<evidence type="ECO:0000256" key="1">
    <source>
        <dbReference type="SAM" id="MobiDB-lite"/>
    </source>
</evidence>
<dbReference type="EMBL" id="JADGJH010001745">
    <property type="protein sequence ID" value="KAJ3110313.1"/>
    <property type="molecule type" value="Genomic_DNA"/>
</dbReference>
<name>A0AAD5X9N4_9FUNG</name>
<dbReference type="Proteomes" id="UP001211907">
    <property type="component" value="Unassembled WGS sequence"/>
</dbReference>
<feature type="non-terminal residue" evidence="2">
    <location>
        <position position="368"/>
    </location>
</feature>
<dbReference type="AlphaFoldDB" id="A0AAD5X9N4"/>
<evidence type="ECO:0000313" key="2">
    <source>
        <dbReference type="EMBL" id="KAJ3110313.1"/>
    </source>
</evidence>